<dbReference type="Pfam" id="PF13406">
    <property type="entry name" value="SLT_2"/>
    <property type="match status" value="1"/>
</dbReference>
<dbReference type="Gene3D" id="1.10.8.350">
    <property type="entry name" value="Bacterial muramidase"/>
    <property type="match status" value="2"/>
</dbReference>
<feature type="region of interest" description="Disordered" evidence="2">
    <location>
        <begin position="183"/>
        <end position="216"/>
    </location>
</feature>
<dbReference type="InterPro" id="IPR023346">
    <property type="entry name" value="Lysozyme-like_dom_sf"/>
</dbReference>
<comment type="caution">
    <text evidence="5">The sequence shown here is derived from an EMBL/GenBank/DDBJ whole genome shotgun (WGS) entry which is preliminary data.</text>
</comment>
<organism evidence="5 6">
    <name type="scientific">Lautropia mirabilis ATCC 51599</name>
    <dbReference type="NCBI Taxonomy" id="887898"/>
    <lineage>
        <taxon>Bacteria</taxon>
        <taxon>Pseudomonadati</taxon>
        <taxon>Pseudomonadota</taxon>
        <taxon>Betaproteobacteria</taxon>
        <taxon>Burkholderiales</taxon>
        <taxon>Burkholderiaceae</taxon>
        <taxon>Lautropia</taxon>
    </lineage>
</organism>
<feature type="active site" evidence="1">
    <location>
        <position position="266"/>
    </location>
</feature>
<accession>E7RXE5</accession>
<feature type="compositionally biased region" description="Pro residues" evidence="2">
    <location>
        <begin position="184"/>
        <end position="194"/>
    </location>
</feature>
<evidence type="ECO:0000259" key="4">
    <source>
        <dbReference type="Pfam" id="PF13406"/>
    </source>
</evidence>
<dbReference type="AlphaFoldDB" id="E7RXE5"/>
<feature type="compositionally biased region" description="Pro residues" evidence="2">
    <location>
        <begin position="207"/>
        <end position="216"/>
    </location>
</feature>
<dbReference type="Gene3D" id="1.10.530.10">
    <property type="match status" value="1"/>
</dbReference>
<evidence type="ECO:0000313" key="6">
    <source>
        <dbReference type="Proteomes" id="UP000011021"/>
    </source>
</evidence>
<evidence type="ECO:0000256" key="1">
    <source>
        <dbReference type="PIRSR" id="PIRSR611757-1"/>
    </source>
</evidence>
<dbReference type="HOGENOM" id="CLU_035402_1_1_4"/>
<keyword evidence="5" id="KW-0808">Transferase</keyword>
<dbReference type="PANTHER" id="PTHR30163:SF9">
    <property type="entry name" value="MEMBRANE-BOUND LYTIC MUREIN TRANSGLYCOSYLASE B"/>
    <property type="match status" value="1"/>
</dbReference>
<dbReference type="NCBIfam" id="TIGR02282">
    <property type="entry name" value="MltB"/>
    <property type="match status" value="1"/>
</dbReference>
<evidence type="ECO:0000256" key="2">
    <source>
        <dbReference type="SAM" id="MobiDB-lite"/>
    </source>
</evidence>
<dbReference type="CDD" id="cd13399">
    <property type="entry name" value="Slt35-like"/>
    <property type="match status" value="1"/>
</dbReference>
<feature type="region of interest" description="Disordered" evidence="2">
    <location>
        <begin position="47"/>
        <end position="113"/>
    </location>
</feature>
<feature type="signal peptide" evidence="3">
    <location>
        <begin position="1"/>
        <end position="29"/>
    </location>
</feature>
<reference evidence="5 6" key="1">
    <citation type="submission" date="2010-12" db="EMBL/GenBank/DDBJ databases">
        <authorList>
            <person name="Muzny D."/>
            <person name="Qin X."/>
            <person name="Deng J."/>
            <person name="Jiang H."/>
            <person name="Liu Y."/>
            <person name="Qu J."/>
            <person name="Song X.-Z."/>
            <person name="Zhang L."/>
            <person name="Thornton R."/>
            <person name="Coyle M."/>
            <person name="Francisco L."/>
            <person name="Jackson L."/>
            <person name="Javaid M."/>
            <person name="Korchina V."/>
            <person name="Kovar C."/>
            <person name="Mata R."/>
            <person name="Mathew T."/>
            <person name="Ngo R."/>
            <person name="Nguyen L."/>
            <person name="Nguyen N."/>
            <person name="Okwuonu G."/>
            <person name="Ongeri F."/>
            <person name="Pham C."/>
            <person name="Simmons D."/>
            <person name="Wilczek-Boney K."/>
            <person name="Hale W."/>
            <person name="Jakkamsetti A."/>
            <person name="Pham P."/>
            <person name="Ruth R."/>
            <person name="San Lucas F."/>
            <person name="Warren J."/>
            <person name="Zhang J."/>
            <person name="Zhao Z."/>
            <person name="Zhou C."/>
            <person name="Zhu D."/>
            <person name="Lee S."/>
            <person name="Bess C."/>
            <person name="Blankenburg K."/>
            <person name="Forbes L."/>
            <person name="Fu Q."/>
            <person name="Gubbala S."/>
            <person name="Hirani K."/>
            <person name="Jayaseelan J.C."/>
            <person name="Lara F."/>
            <person name="Munidasa M."/>
            <person name="Palculict T."/>
            <person name="Patil S."/>
            <person name="Pu L.-L."/>
            <person name="Saada N."/>
            <person name="Tang L."/>
            <person name="Weissenberger G."/>
            <person name="Zhu Y."/>
            <person name="Hemphill L."/>
            <person name="Shang Y."/>
            <person name="Youmans B."/>
            <person name="Ayvaz T."/>
            <person name="Ross M."/>
            <person name="Santibanez J."/>
            <person name="Aqrawi P."/>
            <person name="Gross S."/>
            <person name="Joshi V."/>
            <person name="Fowler G."/>
            <person name="Nazareth L."/>
            <person name="Reid J."/>
            <person name="Worley K."/>
            <person name="Petrosino J."/>
            <person name="Highlander S."/>
            <person name="Gibbs R."/>
        </authorList>
    </citation>
    <scope>NUCLEOTIDE SEQUENCE [LARGE SCALE GENOMIC DNA]</scope>
    <source>
        <strain evidence="5 6">ATCC 51599</strain>
    </source>
</reference>
<protein>
    <submittedName>
        <fullName evidence="5">Lytic murein transglycosylase B</fullName>
        <ecNumber evidence="5">2.4.-.-</ecNumber>
    </submittedName>
</protein>
<proteinExistence type="predicted"/>
<dbReference type="RefSeq" id="WP_005673626.1">
    <property type="nucleotide sequence ID" value="NZ_CP146288.1"/>
</dbReference>
<keyword evidence="6" id="KW-1185">Reference proteome</keyword>
<keyword evidence="5" id="KW-0328">Glycosyltransferase</keyword>
<evidence type="ECO:0000256" key="3">
    <source>
        <dbReference type="SAM" id="SignalP"/>
    </source>
</evidence>
<dbReference type="eggNOG" id="COG2951">
    <property type="taxonomic scope" value="Bacteria"/>
</dbReference>
<dbReference type="InterPro" id="IPR011757">
    <property type="entry name" value="Lytic_transglycosylase_MltB"/>
</dbReference>
<keyword evidence="3" id="KW-0732">Signal</keyword>
<feature type="domain" description="Transglycosylase SLT" evidence="4">
    <location>
        <begin position="147"/>
        <end position="464"/>
    </location>
</feature>
<dbReference type="Proteomes" id="UP000011021">
    <property type="component" value="Unassembled WGS sequence"/>
</dbReference>
<evidence type="ECO:0000313" key="5">
    <source>
        <dbReference type="EMBL" id="EFV94941.1"/>
    </source>
</evidence>
<name>E7RXE5_9BURK</name>
<dbReference type="InterPro" id="IPR031304">
    <property type="entry name" value="SLT_2"/>
</dbReference>
<feature type="compositionally biased region" description="Low complexity" evidence="2">
    <location>
        <begin position="195"/>
        <end position="206"/>
    </location>
</feature>
<gene>
    <name evidence="5" type="primary">mltB</name>
    <name evidence="5" type="ORF">HMPREF0551_1358</name>
</gene>
<dbReference type="SUPFAM" id="SSF53955">
    <property type="entry name" value="Lysozyme-like"/>
    <property type="match status" value="1"/>
</dbReference>
<feature type="chain" id="PRO_5003221653" evidence="3">
    <location>
        <begin position="30"/>
        <end position="494"/>
    </location>
</feature>
<dbReference type="PANTHER" id="PTHR30163">
    <property type="entry name" value="MEMBRANE-BOUND LYTIC MUREIN TRANSGLYCOSYLASE B"/>
    <property type="match status" value="1"/>
</dbReference>
<feature type="compositionally biased region" description="Low complexity" evidence="2">
    <location>
        <begin position="63"/>
        <end position="78"/>
    </location>
</feature>
<dbReference type="STRING" id="887898.HMPREF0551_1358"/>
<sequence>MPAITPPAPRLAALCLSLALLGTASVALAAPSAEGTAKAHTVRKAAFTKGKHTAGSTTGGKKAGQNKAAQASRSAQASTKPATTKARAGASRGHPAGKAARTQPVPKASSKAAATAAAATSTATAAGVTAAASGPQPVPGNYAEHLEVKAFVSEMAERHGFDRNALLALFAQVSPNARTLALMTPPPPPPPVPAPAGDATPAGTAPTTPPPAPKLPDWPTYRARFLQPVRIDGGLKFWEQHAGALERATQEHGVPAEIIVAIIGVETLYGRNTGKFPTIQALSTLAFDFPPRAAYFRKELEQFLLYCRENGLDPMAPRGSYAGAIGTPQFMPGSIRSYATDFDGDGRIDLVNSPVDAIGSVARFLAIHGWQKDRDLYYPVTLAENADPASLLARGPKPELSIAELRAAGISSPLSLPADQPLMLVDLPNGANPPSYVIGTGNFYAITRYNRSFFYAMAVTELAEVLHQRHAGTLGAPQLELPNQPTLPQKPPSP</sequence>
<dbReference type="InterPro" id="IPR043426">
    <property type="entry name" value="MltB-like"/>
</dbReference>
<dbReference type="GO" id="GO:0008933">
    <property type="term" value="F:peptidoglycan lytic transglycosylase activity"/>
    <property type="evidence" value="ECO:0007669"/>
    <property type="project" value="TreeGrafter"/>
</dbReference>
<dbReference type="GO" id="GO:0009253">
    <property type="term" value="P:peptidoglycan catabolic process"/>
    <property type="evidence" value="ECO:0007669"/>
    <property type="project" value="TreeGrafter"/>
</dbReference>
<dbReference type="EC" id="2.4.-.-" evidence="5"/>
<dbReference type="FunFam" id="1.10.8.350:FF:000001">
    <property type="entry name" value="Lytic murein transglycosylase B"/>
    <property type="match status" value="1"/>
</dbReference>
<dbReference type="EMBL" id="AEQP01000008">
    <property type="protein sequence ID" value="EFV94941.1"/>
    <property type="molecule type" value="Genomic_DNA"/>
</dbReference>
<dbReference type="GO" id="GO:0016757">
    <property type="term" value="F:glycosyltransferase activity"/>
    <property type="evidence" value="ECO:0007669"/>
    <property type="project" value="UniProtKB-KW"/>
</dbReference>